<dbReference type="InterPro" id="IPR012373">
    <property type="entry name" value="Ferrdict_sens_TM"/>
</dbReference>
<dbReference type="Proteomes" id="UP000515806">
    <property type="component" value="Chromosome"/>
</dbReference>
<dbReference type="RefSeq" id="WP_187594203.1">
    <property type="nucleotide sequence ID" value="NZ_CP060723.1"/>
</dbReference>
<feature type="transmembrane region" description="Helical" evidence="1">
    <location>
        <begin position="98"/>
        <end position="118"/>
    </location>
</feature>
<dbReference type="Pfam" id="PF04773">
    <property type="entry name" value="FecR"/>
    <property type="match status" value="1"/>
</dbReference>
<keyword evidence="1" id="KW-0812">Transmembrane</keyword>
<dbReference type="InterPro" id="IPR032508">
    <property type="entry name" value="FecR_C"/>
</dbReference>
<dbReference type="EMBL" id="CP060723">
    <property type="protein sequence ID" value="QNN43740.1"/>
    <property type="molecule type" value="Genomic_DNA"/>
</dbReference>
<evidence type="ECO:0000313" key="5">
    <source>
        <dbReference type="Proteomes" id="UP000515806"/>
    </source>
</evidence>
<evidence type="ECO:0000259" key="2">
    <source>
        <dbReference type="Pfam" id="PF04773"/>
    </source>
</evidence>
<protein>
    <submittedName>
        <fullName evidence="4">FecR family protein</fullName>
    </submittedName>
</protein>
<dbReference type="Pfam" id="PF16344">
    <property type="entry name" value="FecR_C"/>
    <property type="match status" value="1"/>
</dbReference>
<feature type="domain" description="FecR protein" evidence="2">
    <location>
        <begin position="124"/>
        <end position="223"/>
    </location>
</feature>
<keyword evidence="1" id="KW-0472">Membrane</keyword>
<dbReference type="PANTHER" id="PTHR30273">
    <property type="entry name" value="PERIPLASMIC SIGNAL SENSOR AND SIGMA FACTOR ACTIVATOR FECR-RELATED"/>
    <property type="match status" value="1"/>
</dbReference>
<keyword evidence="1" id="KW-1133">Transmembrane helix</keyword>
<evidence type="ECO:0000313" key="4">
    <source>
        <dbReference type="EMBL" id="QNN43740.1"/>
    </source>
</evidence>
<name>A0A7G9QK65_9SPHI</name>
<proteinExistence type="predicted"/>
<feature type="domain" description="Protein FecR C-terminal" evidence="3">
    <location>
        <begin position="273"/>
        <end position="340"/>
    </location>
</feature>
<dbReference type="Gene3D" id="2.60.120.1440">
    <property type="match status" value="1"/>
</dbReference>
<dbReference type="PIRSF" id="PIRSF018266">
    <property type="entry name" value="FecR"/>
    <property type="match status" value="1"/>
</dbReference>
<organism evidence="4 5">
    <name type="scientific">Pedobacter roseus</name>
    <dbReference type="NCBI Taxonomy" id="336820"/>
    <lineage>
        <taxon>Bacteria</taxon>
        <taxon>Pseudomonadati</taxon>
        <taxon>Bacteroidota</taxon>
        <taxon>Sphingobacteriia</taxon>
        <taxon>Sphingobacteriales</taxon>
        <taxon>Sphingobacteriaceae</taxon>
        <taxon>Pedobacter</taxon>
    </lineage>
</organism>
<dbReference type="PANTHER" id="PTHR30273:SF2">
    <property type="entry name" value="PROTEIN FECR"/>
    <property type="match status" value="1"/>
</dbReference>
<gene>
    <name evidence="4" type="ORF">H9L23_06535</name>
</gene>
<sequence length="342" mass="38929">MDSKKYIDFTLNDYLNDDDFLRYVIKPSPEDTLFWTQFIADYASREVIIKSAANLIRAYRKQDSFYNEQSQEAVFLRISESINHSANQKTKAFRLNNLQNIAAGFILISMLSVLYYLFAGKVTTNTEFGQVKTLMLPDSSVIILNGNSKISYARNFNNGTREVWLTGEGLFKVKHINTDPGNVKPQEKFIVHCNDLNIEVLGTIFNVKNRRNKTSVGLLNGKIQISYPDLTAAQNKKIILAPGDYLQHGKNTKTVLQRLSDPAKLTLWVDHHLAFKNPTIQEIAMALEDDLGYKVQIENDSIAKYRIEGEINVAEVKELLQIISDTQHLHVSKDDKNITIKP</sequence>
<reference evidence="4 5" key="1">
    <citation type="submission" date="2020-08" db="EMBL/GenBank/DDBJ databases">
        <title>Genome sequence of Pedobacter roseus KACC 11594T.</title>
        <authorList>
            <person name="Hyun D.-W."/>
            <person name="Bae J.-W."/>
        </authorList>
    </citation>
    <scope>NUCLEOTIDE SEQUENCE [LARGE SCALE GENOMIC DNA]</scope>
    <source>
        <strain evidence="4 5">KACC 11594</strain>
    </source>
</reference>
<accession>A0A7G9QK65</accession>
<evidence type="ECO:0000256" key="1">
    <source>
        <dbReference type="SAM" id="Phobius"/>
    </source>
</evidence>
<dbReference type="KEGG" id="proe:H9L23_06535"/>
<dbReference type="GO" id="GO:0016989">
    <property type="term" value="F:sigma factor antagonist activity"/>
    <property type="evidence" value="ECO:0007669"/>
    <property type="project" value="TreeGrafter"/>
</dbReference>
<dbReference type="AlphaFoldDB" id="A0A7G9QK65"/>
<keyword evidence="5" id="KW-1185">Reference proteome</keyword>
<dbReference type="InterPro" id="IPR006860">
    <property type="entry name" value="FecR"/>
</dbReference>
<dbReference type="Gene3D" id="3.55.50.30">
    <property type="match status" value="1"/>
</dbReference>
<evidence type="ECO:0000259" key="3">
    <source>
        <dbReference type="Pfam" id="PF16344"/>
    </source>
</evidence>